<dbReference type="GeneID" id="79265593"/>
<dbReference type="InterPro" id="IPR049288">
    <property type="entry name" value="DUF447_C"/>
</dbReference>
<dbReference type="Gene3D" id="1.20.58.290">
    <property type="entry name" value="Hypothetical membrane protein ta0354_69_121"/>
    <property type="match status" value="1"/>
</dbReference>
<accession>A0ABD5ZKH6</accession>
<dbReference type="SUPFAM" id="SSF50475">
    <property type="entry name" value="FMN-binding split barrel"/>
    <property type="match status" value="1"/>
</dbReference>
<evidence type="ECO:0000313" key="4">
    <source>
        <dbReference type="Proteomes" id="UP001596398"/>
    </source>
</evidence>
<evidence type="ECO:0000313" key="3">
    <source>
        <dbReference type="EMBL" id="MFC7233931.1"/>
    </source>
</evidence>
<keyword evidence="4" id="KW-1185">Reference proteome</keyword>
<dbReference type="EMBL" id="JBHTAP010000001">
    <property type="protein sequence ID" value="MFC7233931.1"/>
    <property type="molecule type" value="Genomic_DNA"/>
</dbReference>
<dbReference type="Pfam" id="PF20766">
    <property type="entry name" value="DUF447_C"/>
    <property type="match status" value="1"/>
</dbReference>
<dbReference type="RefSeq" id="WP_276234923.1">
    <property type="nucleotide sequence ID" value="NZ_CP119802.1"/>
</dbReference>
<dbReference type="AlphaFoldDB" id="A0ABD5ZKH6"/>
<reference evidence="3 4" key="1">
    <citation type="journal article" date="2019" name="Int. J. Syst. Evol. Microbiol.">
        <title>The Global Catalogue of Microorganisms (GCM) 10K type strain sequencing project: providing services to taxonomists for standard genome sequencing and annotation.</title>
        <authorList>
            <consortium name="The Broad Institute Genomics Platform"/>
            <consortium name="The Broad Institute Genome Sequencing Center for Infectious Disease"/>
            <person name="Wu L."/>
            <person name="Ma J."/>
        </authorList>
    </citation>
    <scope>NUCLEOTIDE SEQUENCE [LARGE SCALE GENOMIC DNA]</scope>
    <source>
        <strain evidence="3 4">DT85</strain>
    </source>
</reference>
<feature type="domain" description="DUF447" evidence="1">
    <location>
        <begin position="14"/>
        <end position="132"/>
    </location>
</feature>
<feature type="domain" description="DUF447" evidence="2">
    <location>
        <begin position="141"/>
        <end position="192"/>
    </location>
</feature>
<protein>
    <submittedName>
        <fullName evidence="3">DUF447 domain-containing protein</fullName>
    </submittedName>
</protein>
<gene>
    <name evidence="3" type="ORF">ACFQJ4_01240</name>
</gene>
<organism evidence="3 4">
    <name type="scientific">Halosegnis marinus</name>
    <dbReference type="NCBI Taxonomy" id="3034023"/>
    <lineage>
        <taxon>Archaea</taxon>
        <taxon>Methanobacteriati</taxon>
        <taxon>Methanobacteriota</taxon>
        <taxon>Stenosarchaea group</taxon>
        <taxon>Halobacteria</taxon>
        <taxon>Halobacteriales</taxon>
        <taxon>Natronomonadaceae</taxon>
        <taxon>Halosegnis</taxon>
    </lineage>
</organism>
<proteinExistence type="predicted"/>
<evidence type="ECO:0000259" key="2">
    <source>
        <dbReference type="Pfam" id="PF20766"/>
    </source>
</evidence>
<dbReference type="InterPro" id="IPR012349">
    <property type="entry name" value="Split_barrel_FMN-bd"/>
</dbReference>
<name>A0ABD5ZKH6_9EURY</name>
<sequence length="203" mass="21808">MTGEWPAAWDGVAESVVTTLGPNERWNVAALGLHAPEGGVSVDGAPDDPVTARTWGRTRTWRNFAERGGGYVQFTRDPVDFVEAACSTREEADPVLDSAAAWAEVEATERASGTEGDTEWTDWTLQPLESAVVSESVPVVSRGHAAVVEATVAASRLGVPGYDDGALRERIRFFASVVESAGGARERAAFERFEALVSWRRDG</sequence>
<evidence type="ECO:0000259" key="1">
    <source>
        <dbReference type="Pfam" id="PF04289"/>
    </source>
</evidence>
<dbReference type="Proteomes" id="UP001596398">
    <property type="component" value="Unassembled WGS sequence"/>
</dbReference>
<dbReference type="Gene3D" id="2.30.110.10">
    <property type="entry name" value="Electron Transport, Fmn-binding Protein, Chain A"/>
    <property type="match status" value="1"/>
</dbReference>
<dbReference type="Pfam" id="PF04289">
    <property type="entry name" value="DUF447_N"/>
    <property type="match status" value="1"/>
</dbReference>
<comment type="caution">
    <text evidence="3">The sequence shown here is derived from an EMBL/GenBank/DDBJ whole genome shotgun (WGS) entry which is preliminary data.</text>
</comment>
<dbReference type="InterPro" id="IPR007386">
    <property type="entry name" value="DUF447_N"/>
</dbReference>